<evidence type="ECO:0000313" key="2">
    <source>
        <dbReference type="Proteomes" id="UP001055553"/>
    </source>
</evidence>
<accession>A0A915SF02</accession>
<dbReference type="EMBL" id="AP019769">
    <property type="protein sequence ID" value="BBL45375.1"/>
    <property type="molecule type" value="Genomic_DNA"/>
</dbReference>
<dbReference type="Proteomes" id="UP001055553">
    <property type="component" value="Chromosome"/>
</dbReference>
<dbReference type="KEGG" id="naer:MJ1_0204"/>
<keyword evidence="2" id="KW-1185">Reference proteome</keyword>
<evidence type="ECO:0000313" key="1">
    <source>
        <dbReference type="EMBL" id="BBL45375.1"/>
    </source>
</evidence>
<proteinExistence type="predicted"/>
<gene>
    <name evidence="1" type="ORF">MJ1_0204</name>
</gene>
<sequence>MTNGDINIPEYVLAWENVSTEYVDNNEALPIADKELLNLVNSIAKETSIKDINTRNILFRN</sequence>
<dbReference type="AlphaFoldDB" id="A0A915SF02"/>
<reference evidence="2" key="1">
    <citation type="journal article" date="2022" name="Int. J. Syst. Evol. Microbiol.">
        <title>Nanobdella aerobiophila gen. nov., sp. nov., a thermoacidophilic, obligate ectosymbiotic archaeon, and proposal of Nanobdellaceae fam. nov., Nanobdellales ord. nov. and Nanobdellia class. nov.</title>
        <authorList>
            <person name="Kato S."/>
            <person name="Ogasawara A."/>
            <person name="Itoh T."/>
            <person name="Sakai H.D."/>
            <person name="Shimizu M."/>
            <person name="Yuki M."/>
            <person name="Kaneko M."/>
            <person name="Takashina T."/>
            <person name="Ohkuma M."/>
        </authorList>
    </citation>
    <scope>NUCLEOTIDE SEQUENCE [LARGE SCALE GENOMIC DNA]</scope>
    <source>
        <strain evidence="2">MJ1</strain>
    </source>
</reference>
<protein>
    <submittedName>
        <fullName evidence="1">Uncharacterized protein</fullName>
    </submittedName>
</protein>
<name>A0A915SF02_9ARCH</name>
<organism evidence="1 2">
    <name type="scientific">Nanobdella aerobiophila</name>
    <dbReference type="NCBI Taxonomy" id="2586965"/>
    <lineage>
        <taxon>Archaea</taxon>
        <taxon>Nanobdellota</taxon>
        <taxon>Nanobdellia</taxon>
        <taxon>Nanobdellales</taxon>
        <taxon>Nanobdellaceae</taxon>
        <taxon>Nanobdella</taxon>
    </lineage>
</organism>